<feature type="chain" id="PRO_5034274776" evidence="1">
    <location>
        <begin position="21"/>
        <end position="258"/>
    </location>
</feature>
<reference evidence="2" key="2">
    <citation type="submission" date="2025-09" db="UniProtKB">
        <authorList>
            <consortium name="Ensembl"/>
        </authorList>
    </citation>
    <scope>IDENTIFICATION</scope>
</reference>
<name>A0A8C5WPG2_LATLA</name>
<evidence type="ECO:0000313" key="3">
    <source>
        <dbReference type="Proteomes" id="UP000694406"/>
    </source>
</evidence>
<dbReference type="AlphaFoldDB" id="A0A8C5WPG2"/>
<dbReference type="GO" id="GO:0160111">
    <property type="term" value="C:axonemal A tubule inner sheath"/>
    <property type="evidence" value="ECO:0007669"/>
    <property type="project" value="Ensembl"/>
</dbReference>
<keyword evidence="3" id="KW-1185">Reference proteome</keyword>
<accession>A0A8C5WPG2</accession>
<gene>
    <name evidence="2" type="primary">CFAP95</name>
</gene>
<dbReference type="PANTHER" id="PTHR35069:SF1">
    <property type="entry name" value="CILIA- AND FLAGELLA-ASSOCIATED PROTEIN 95"/>
    <property type="match status" value="1"/>
</dbReference>
<evidence type="ECO:0000313" key="2">
    <source>
        <dbReference type="Ensembl" id="ENSLLTP00000003346.1"/>
    </source>
</evidence>
<dbReference type="GeneTree" id="ENSGT00390000014593"/>
<evidence type="ECO:0000256" key="1">
    <source>
        <dbReference type="SAM" id="SignalP"/>
    </source>
</evidence>
<dbReference type="GO" id="GO:0036126">
    <property type="term" value="C:sperm flagellum"/>
    <property type="evidence" value="ECO:0007669"/>
    <property type="project" value="Ensembl"/>
</dbReference>
<organism evidence="2 3">
    <name type="scientific">Laticauda laticaudata</name>
    <name type="common">Blue-ringed sea krait</name>
    <name type="synonym">Blue-lipped sea krait</name>
    <dbReference type="NCBI Taxonomy" id="8630"/>
    <lineage>
        <taxon>Eukaryota</taxon>
        <taxon>Metazoa</taxon>
        <taxon>Chordata</taxon>
        <taxon>Craniata</taxon>
        <taxon>Vertebrata</taxon>
        <taxon>Euteleostomi</taxon>
        <taxon>Lepidosauria</taxon>
        <taxon>Squamata</taxon>
        <taxon>Bifurcata</taxon>
        <taxon>Unidentata</taxon>
        <taxon>Episquamata</taxon>
        <taxon>Toxicofera</taxon>
        <taxon>Serpentes</taxon>
        <taxon>Colubroidea</taxon>
        <taxon>Elapidae</taxon>
        <taxon>Laticaudinae</taxon>
        <taxon>Laticauda</taxon>
    </lineage>
</organism>
<dbReference type="Proteomes" id="UP000694406">
    <property type="component" value="Unplaced"/>
</dbReference>
<proteinExistence type="predicted"/>
<protein>
    <submittedName>
        <fullName evidence="2">Cilia and flagella associated protein 95</fullName>
    </submittedName>
</protein>
<dbReference type="GO" id="GO:0030317">
    <property type="term" value="P:flagellated sperm motility"/>
    <property type="evidence" value="ECO:0007669"/>
    <property type="project" value="Ensembl"/>
</dbReference>
<dbReference type="GO" id="GO:0005886">
    <property type="term" value="C:plasma membrane"/>
    <property type="evidence" value="ECO:0007669"/>
    <property type="project" value="Ensembl"/>
</dbReference>
<dbReference type="Pfam" id="PF15139">
    <property type="entry name" value="CFAP95"/>
    <property type="match status" value="1"/>
</dbReference>
<dbReference type="InterPro" id="IPR027905">
    <property type="entry name" value="CFAP95"/>
</dbReference>
<feature type="signal peptide" evidence="1">
    <location>
        <begin position="1"/>
        <end position="20"/>
    </location>
</feature>
<dbReference type="PANTHER" id="PTHR35069">
    <property type="entry name" value="PROTEIN C9ORF135"/>
    <property type="match status" value="1"/>
</dbReference>
<dbReference type="Ensembl" id="ENSLLTT00000003480.1">
    <property type="protein sequence ID" value="ENSLLTP00000003346.1"/>
    <property type="gene ID" value="ENSLLTG00000002521.1"/>
</dbReference>
<reference evidence="2" key="1">
    <citation type="submission" date="2025-08" db="UniProtKB">
        <authorList>
            <consortium name="Ensembl"/>
        </authorList>
    </citation>
    <scope>IDENTIFICATION</scope>
</reference>
<sequence>MDMLWYAHMIPLLHELQLVAFWVYSRYSGPVEEVKNQNNLKMELGPPDVMERKGALTLRSNSAYYGRPILVSGWSQNRETEPKDYDIHDIPLGSKNLCQSTYWRFGTMDQKWITTYQDYMSSPCSKKEYKELEVWKPLLDEDGFHTIVVDRDTGLPETGFGAVLPRHPPEKFKMFMDTSYRLDYAPPYDYIPYVTPDTSGYSVVHRKCHSQFTDTADYRRHGINTWQDESGVYANTDLKQKVFPVTNPIPIYVEEANS</sequence>
<keyword evidence="1" id="KW-0732">Signal</keyword>